<dbReference type="InterPro" id="IPR011006">
    <property type="entry name" value="CheY-like_superfamily"/>
</dbReference>
<dbReference type="STRING" id="150146.SAMN05443667_11433"/>
<dbReference type="InterPro" id="IPR052893">
    <property type="entry name" value="TCS_response_regulator"/>
</dbReference>
<dbReference type="EMBL" id="FNRD01000014">
    <property type="protein sequence ID" value="SEA98573.1"/>
    <property type="molecule type" value="Genomic_DNA"/>
</dbReference>
<proteinExistence type="predicted"/>
<evidence type="ECO:0000313" key="3">
    <source>
        <dbReference type="EMBL" id="SEA98573.1"/>
    </source>
</evidence>
<accession>A0A1H4FMG9</accession>
<evidence type="ECO:0000256" key="1">
    <source>
        <dbReference type="PROSITE-ProRule" id="PRU00169"/>
    </source>
</evidence>
<dbReference type="Proteomes" id="UP000198951">
    <property type="component" value="Unassembled WGS sequence"/>
</dbReference>
<feature type="modified residue" description="4-aspartylphosphate" evidence="1">
    <location>
        <position position="61"/>
    </location>
</feature>
<dbReference type="SMART" id="SM00448">
    <property type="entry name" value="REC"/>
    <property type="match status" value="1"/>
</dbReference>
<dbReference type="PANTHER" id="PTHR44520:SF2">
    <property type="entry name" value="RESPONSE REGULATOR RCP1"/>
    <property type="match status" value="1"/>
</dbReference>
<reference evidence="4" key="1">
    <citation type="submission" date="2016-10" db="EMBL/GenBank/DDBJ databases">
        <authorList>
            <person name="Varghese N."/>
            <person name="Submissions S."/>
        </authorList>
    </citation>
    <scope>NUCLEOTIDE SEQUENCE [LARGE SCALE GENOMIC DNA]</scope>
    <source>
        <strain evidence="4">DSM 22376</strain>
    </source>
</reference>
<keyword evidence="4" id="KW-1185">Reference proteome</keyword>
<dbReference type="PANTHER" id="PTHR44520">
    <property type="entry name" value="RESPONSE REGULATOR RCP1-RELATED"/>
    <property type="match status" value="1"/>
</dbReference>
<name>A0A1H4FMG9_9FLAO</name>
<dbReference type="AlphaFoldDB" id="A0A1H4FMG9"/>
<organism evidence="3 4">
    <name type="scientific">Flavobacterium gillisiae</name>
    <dbReference type="NCBI Taxonomy" id="150146"/>
    <lineage>
        <taxon>Bacteria</taxon>
        <taxon>Pseudomonadati</taxon>
        <taxon>Bacteroidota</taxon>
        <taxon>Flavobacteriia</taxon>
        <taxon>Flavobacteriales</taxon>
        <taxon>Flavobacteriaceae</taxon>
        <taxon>Flavobacterium</taxon>
    </lineage>
</organism>
<dbReference type="SUPFAM" id="SSF52172">
    <property type="entry name" value="CheY-like"/>
    <property type="match status" value="1"/>
</dbReference>
<evidence type="ECO:0000313" key="4">
    <source>
        <dbReference type="Proteomes" id="UP000198951"/>
    </source>
</evidence>
<protein>
    <submittedName>
        <fullName evidence="3">CheY chemotaxis protein or a CheY-like REC (Receiver) domain</fullName>
    </submittedName>
</protein>
<dbReference type="PROSITE" id="PS50110">
    <property type="entry name" value="RESPONSE_REGULATORY"/>
    <property type="match status" value="1"/>
</dbReference>
<dbReference type="RefSeq" id="WP_091092843.1">
    <property type="nucleotide sequence ID" value="NZ_FNRD01000014.1"/>
</dbReference>
<keyword evidence="1" id="KW-0597">Phosphoprotein</keyword>
<feature type="domain" description="Response regulatory" evidence="2">
    <location>
        <begin position="5"/>
        <end position="128"/>
    </location>
</feature>
<dbReference type="GO" id="GO:0000160">
    <property type="term" value="P:phosphorelay signal transduction system"/>
    <property type="evidence" value="ECO:0007669"/>
    <property type="project" value="InterPro"/>
</dbReference>
<evidence type="ECO:0000259" key="2">
    <source>
        <dbReference type="PROSITE" id="PS50110"/>
    </source>
</evidence>
<dbReference type="InterPro" id="IPR001789">
    <property type="entry name" value="Sig_transdc_resp-reg_receiver"/>
</dbReference>
<dbReference type="Gene3D" id="3.40.50.2300">
    <property type="match status" value="1"/>
</dbReference>
<sequence>MINSNILFVDNSKVGIERAKKAFTTLGIENTLHFAENDVEAWDMLNGNHKISPVPKILLIDINQEGVNGIDLINKIRSHEDLKSILVFVITSIDNEKNRSEALNLNIAGYIHKPIDNDNIDFFSILYNYWNIIEYSSEKK</sequence>
<dbReference type="Pfam" id="PF00072">
    <property type="entry name" value="Response_reg"/>
    <property type="match status" value="1"/>
</dbReference>
<dbReference type="OrthoDB" id="7631574at2"/>
<gene>
    <name evidence="3" type="ORF">SAMN05443667_11433</name>
</gene>